<organism evidence="1 2">
    <name type="scientific">Protopolystoma xenopodis</name>
    <dbReference type="NCBI Taxonomy" id="117903"/>
    <lineage>
        <taxon>Eukaryota</taxon>
        <taxon>Metazoa</taxon>
        <taxon>Spiralia</taxon>
        <taxon>Lophotrochozoa</taxon>
        <taxon>Platyhelminthes</taxon>
        <taxon>Monogenea</taxon>
        <taxon>Polyopisthocotylea</taxon>
        <taxon>Polystomatidea</taxon>
        <taxon>Polystomatidae</taxon>
        <taxon>Protopolystoma</taxon>
    </lineage>
</organism>
<keyword evidence="2" id="KW-1185">Reference proteome</keyword>
<dbReference type="Proteomes" id="UP000784294">
    <property type="component" value="Unassembled WGS sequence"/>
</dbReference>
<reference evidence="1" key="1">
    <citation type="submission" date="2018-11" db="EMBL/GenBank/DDBJ databases">
        <authorList>
            <consortium name="Pathogen Informatics"/>
        </authorList>
    </citation>
    <scope>NUCLEOTIDE SEQUENCE</scope>
</reference>
<dbReference type="EMBL" id="CAAALY010284193">
    <property type="protein sequence ID" value="VEL43702.1"/>
    <property type="molecule type" value="Genomic_DNA"/>
</dbReference>
<protein>
    <submittedName>
        <fullName evidence="1">Uncharacterized protein</fullName>
    </submittedName>
</protein>
<sequence>MTGVESQWAFDDVMYHLSEVYEPRESDGANISSTNTSSLGSAGNSFINCTAPNPSLGIIYSGVSLSSGSNNNSAICANAISLSCSSPPCNVSGELVEISKNSTTGLGSIDNLAEATECTVSRPLIGEKIGECRHQLSAETIVQQVQLSPELQAILDAGTSGLNQGDLVSMAKIEYLSND</sequence>
<name>A0A448XS76_9PLAT</name>
<comment type="caution">
    <text evidence="1">The sequence shown here is derived from an EMBL/GenBank/DDBJ whole genome shotgun (WGS) entry which is preliminary data.</text>
</comment>
<evidence type="ECO:0000313" key="1">
    <source>
        <dbReference type="EMBL" id="VEL43702.1"/>
    </source>
</evidence>
<dbReference type="AlphaFoldDB" id="A0A448XS76"/>
<gene>
    <name evidence="1" type="ORF">PXEA_LOCUS37142</name>
</gene>
<proteinExistence type="predicted"/>
<evidence type="ECO:0000313" key="2">
    <source>
        <dbReference type="Proteomes" id="UP000784294"/>
    </source>
</evidence>
<accession>A0A448XS76</accession>